<dbReference type="EMBL" id="LAZR01000296">
    <property type="protein sequence ID" value="KKN76390.1"/>
    <property type="molecule type" value="Genomic_DNA"/>
</dbReference>
<dbReference type="AlphaFoldDB" id="A0A0F9T5B1"/>
<proteinExistence type="predicted"/>
<organism evidence="1">
    <name type="scientific">marine sediment metagenome</name>
    <dbReference type="NCBI Taxonomy" id="412755"/>
    <lineage>
        <taxon>unclassified sequences</taxon>
        <taxon>metagenomes</taxon>
        <taxon>ecological metagenomes</taxon>
    </lineage>
</organism>
<comment type="caution">
    <text evidence="1">The sequence shown here is derived from an EMBL/GenBank/DDBJ whole genome shotgun (WGS) entry which is preliminary data.</text>
</comment>
<reference evidence="1" key="1">
    <citation type="journal article" date="2015" name="Nature">
        <title>Complex archaea that bridge the gap between prokaryotes and eukaryotes.</title>
        <authorList>
            <person name="Spang A."/>
            <person name="Saw J.H."/>
            <person name="Jorgensen S.L."/>
            <person name="Zaremba-Niedzwiedzka K."/>
            <person name="Martijn J."/>
            <person name="Lind A.E."/>
            <person name="van Eijk R."/>
            <person name="Schleper C."/>
            <person name="Guy L."/>
            <person name="Ettema T.J."/>
        </authorList>
    </citation>
    <scope>NUCLEOTIDE SEQUENCE</scope>
</reference>
<accession>A0A0F9T5B1</accession>
<name>A0A0F9T5B1_9ZZZZ</name>
<evidence type="ECO:0000313" key="1">
    <source>
        <dbReference type="EMBL" id="KKN76390.1"/>
    </source>
</evidence>
<protein>
    <submittedName>
        <fullName evidence="1">Uncharacterized protein</fullName>
    </submittedName>
</protein>
<gene>
    <name evidence="1" type="ORF">LCGC14_0370760</name>
</gene>
<sequence>MADFTTTDLKTAQVRLINRFQANELRFRRPATYLNFLQNQNFFVPDNSVRTREDRAVEANFRASDPPALGTERLFNHTGPVGDSSLLTLSWVTRTSEFQTSLKRMDNNFFTQADEFDTGVDNCIKAFMNGFETLAINHLFNNRNTVDFDQGSNEGTFDVVEDTFEITNSTNGERAVQITKSILDLNAYSPSYTFYCDETSFNRFEKDLQQGNSNSTNLSFQNEGITFVRSPELGPLFGALVSAYSLGAWIAIQDGSVGVNTWIPRQNREGRVTPEDVYSTMINPVDGLSYALHTYVERFDGTATNSVKQDTKTEWELSLDLAFHDTPLTVAGETSLLAFALV</sequence>